<dbReference type="Proteomes" id="UP000030672">
    <property type="component" value="Unassembled WGS sequence"/>
</dbReference>
<dbReference type="RefSeq" id="XP_040880880.1">
    <property type="nucleotide sequence ID" value="XM_041019016.1"/>
</dbReference>
<dbReference type="GeneID" id="63912389"/>
<dbReference type="STRING" id="1043003.A0A074W1Q4"/>
<reference evidence="1 2" key="1">
    <citation type="journal article" date="2014" name="BMC Genomics">
        <title>Genome sequencing of four Aureobasidium pullulans varieties: biotechnological potential, stress tolerance, and description of new species.</title>
        <authorList>
            <person name="Gostin Ar C."/>
            <person name="Ohm R.A."/>
            <person name="Kogej T."/>
            <person name="Sonjak S."/>
            <person name="Turk M."/>
            <person name="Zajc J."/>
            <person name="Zalar P."/>
            <person name="Grube M."/>
            <person name="Sun H."/>
            <person name="Han J."/>
            <person name="Sharma A."/>
            <person name="Chiniquy J."/>
            <person name="Ngan C.Y."/>
            <person name="Lipzen A."/>
            <person name="Barry K."/>
            <person name="Grigoriev I.V."/>
            <person name="Gunde-Cimerman N."/>
        </authorList>
    </citation>
    <scope>NUCLEOTIDE SEQUENCE [LARGE SCALE GENOMIC DNA]</scope>
    <source>
        <strain evidence="1 2">CBS 110374</strain>
    </source>
</reference>
<organism evidence="1 2">
    <name type="scientific">Aureobasidium melanogenum (strain CBS 110374)</name>
    <name type="common">Aureobasidium pullulans var. melanogenum</name>
    <dbReference type="NCBI Taxonomy" id="1043003"/>
    <lineage>
        <taxon>Eukaryota</taxon>
        <taxon>Fungi</taxon>
        <taxon>Dikarya</taxon>
        <taxon>Ascomycota</taxon>
        <taxon>Pezizomycotina</taxon>
        <taxon>Dothideomycetes</taxon>
        <taxon>Dothideomycetidae</taxon>
        <taxon>Dothideales</taxon>
        <taxon>Saccotheciaceae</taxon>
        <taxon>Aureobasidium</taxon>
    </lineage>
</organism>
<evidence type="ECO:0000313" key="1">
    <source>
        <dbReference type="EMBL" id="KEQ63857.1"/>
    </source>
</evidence>
<name>A0A074W1Q4_AURM1</name>
<protein>
    <submittedName>
        <fullName evidence="1">Uncharacterized protein</fullName>
    </submittedName>
</protein>
<dbReference type="EMBL" id="KL584830">
    <property type="protein sequence ID" value="KEQ63857.1"/>
    <property type="molecule type" value="Genomic_DNA"/>
</dbReference>
<evidence type="ECO:0000313" key="2">
    <source>
        <dbReference type="Proteomes" id="UP000030672"/>
    </source>
</evidence>
<keyword evidence="2" id="KW-1185">Reference proteome</keyword>
<accession>A0A074W1Q4</accession>
<feature type="non-terminal residue" evidence="1">
    <location>
        <position position="308"/>
    </location>
</feature>
<dbReference type="AlphaFoldDB" id="A0A074W1Q4"/>
<dbReference type="HOGENOM" id="CLU_053711_0_0_1"/>
<gene>
    <name evidence="1" type="ORF">M437DRAFT_21340</name>
</gene>
<sequence>FGRLSIDLVLQIADLLPIESVFALALTTKPLYYSQALQKVWKSDPRLYPDRCAQLIARYTPERIYCAFCKRLHPRRTTPKITNDWSSLDPCPHKQPPLLEPPRLVWLHLDPWEYHVQFEDVYKVMIRHLWGAPWGDDLESLAVETNWQALAYSPTREDPNGYLKTPARCLVRLTVKPEIVADKLILRTIQRIWYDRDVWNHCKPHALECPLRACQHATRPGLTSSIDDLLAISRQGLRFSRPHLPWQQKRQNAMVKSLSQHCFKCMSRFFLVFWNHDQTGVELAMYTWTNLGMCDYNLSNEWTVAASS</sequence>
<feature type="non-terminal residue" evidence="1">
    <location>
        <position position="1"/>
    </location>
</feature>
<proteinExistence type="predicted"/>